<dbReference type="Pfam" id="PF00437">
    <property type="entry name" value="T2SSE"/>
    <property type="match status" value="1"/>
</dbReference>
<dbReference type="EMBL" id="PFWY01000029">
    <property type="protein sequence ID" value="PJA41256.1"/>
    <property type="molecule type" value="Genomic_DNA"/>
</dbReference>
<accession>A0A2M7X500</accession>
<dbReference type="CDD" id="cd01131">
    <property type="entry name" value="PilT"/>
    <property type="match status" value="1"/>
</dbReference>
<feature type="domain" description="AAA+ ATPase" evidence="2">
    <location>
        <begin position="135"/>
        <end position="271"/>
    </location>
</feature>
<evidence type="ECO:0000256" key="1">
    <source>
        <dbReference type="ARBA" id="ARBA00006611"/>
    </source>
</evidence>
<dbReference type="SMART" id="SM00382">
    <property type="entry name" value="AAA"/>
    <property type="match status" value="1"/>
</dbReference>
<dbReference type="AlphaFoldDB" id="A0A2M7X500"/>
<evidence type="ECO:0000259" key="2">
    <source>
        <dbReference type="SMART" id="SM00382"/>
    </source>
</evidence>
<dbReference type="InterPro" id="IPR050921">
    <property type="entry name" value="T4SS_GSP_E_ATPase"/>
</dbReference>
<dbReference type="GO" id="GO:0016887">
    <property type="term" value="F:ATP hydrolysis activity"/>
    <property type="evidence" value="ECO:0007669"/>
    <property type="project" value="InterPro"/>
</dbReference>
<name>A0A2M7X500_UNCKA</name>
<dbReference type="Proteomes" id="UP000230683">
    <property type="component" value="Unassembled WGS sequence"/>
</dbReference>
<dbReference type="PANTHER" id="PTHR30486">
    <property type="entry name" value="TWITCHING MOTILITY PROTEIN PILT"/>
    <property type="match status" value="1"/>
</dbReference>
<dbReference type="Gene3D" id="3.30.450.90">
    <property type="match status" value="1"/>
</dbReference>
<dbReference type="SUPFAM" id="SSF52540">
    <property type="entry name" value="P-loop containing nucleoside triphosphate hydrolases"/>
    <property type="match status" value="1"/>
</dbReference>
<dbReference type="GO" id="GO:0005524">
    <property type="term" value="F:ATP binding"/>
    <property type="evidence" value="ECO:0007669"/>
    <property type="project" value="InterPro"/>
</dbReference>
<proteinExistence type="inferred from homology"/>
<evidence type="ECO:0000313" key="3">
    <source>
        <dbReference type="EMBL" id="PJA41256.1"/>
    </source>
</evidence>
<evidence type="ECO:0000313" key="4">
    <source>
        <dbReference type="Proteomes" id="UP000230683"/>
    </source>
</evidence>
<sequence>MAQNNQNQVQTDYLIDELLQEMIRGGAGDLHITTGLAPTVNISGLLSTLKGFNVLQKEQVMSLIIQLLSEDQVEILYKEKEMDALYQLNENARFRVNAYFERGNLAATIRLIPQRILTLEELHLPPLLYEFCKLPQGLVLITGASGTGKSSTVAAMINWINQNRSVHIVTVEDPIEYMFKSDKALIHQREMHIDTLSWENAIRSTLRENADVIFIGEIRDYKVMALAISAAEAGHLVFSTLHTYSAEQTVERIIGIFPEILQKQVKMQLSGILEGVVTQSLIKTTDGKERLPAVEIMISTQAVKNTIREGNTHFLRNIINTTSDIGMVSMERSLADLVTAGKITMEEALTRTLNPSEVIRYVKGN</sequence>
<protein>
    <submittedName>
        <fullName evidence="3">Type IV pili twitching motility protein PilT</fullName>
    </submittedName>
</protein>
<comment type="similarity">
    <text evidence="1">Belongs to the GSP E family.</text>
</comment>
<dbReference type="Gene3D" id="3.40.50.300">
    <property type="entry name" value="P-loop containing nucleotide triphosphate hydrolases"/>
    <property type="match status" value="1"/>
</dbReference>
<dbReference type="InterPro" id="IPR003593">
    <property type="entry name" value="AAA+_ATPase"/>
</dbReference>
<dbReference type="InterPro" id="IPR001482">
    <property type="entry name" value="T2SS/T4SS_dom"/>
</dbReference>
<organism evidence="3 4">
    <name type="scientific">candidate division WWE3 bacterium CG_4_9_14_3_um_filter_34_6</name>
    <dbReference type="NCBI Taxonomy" id="1975079"/>
    <lineage>
        <taxon>Bacteria</taxon>
        <taxon>Katanobacteria</taxon>
    </lineage>
</organism>
<reference evidence="4" key="1">
    <citation type="submission" date="2017-09" db="EMBL/GenBank/DDBJ databases">
        <title>Depth-based differentiation of microbial function through sediment-hosted aquifers and enrichment of novel symbionts in the deep terrestrial subsurface.</title>
        <authorList>
            <person name="Probst A.J."/>
            <person name="Ladd B."/>
            <person name="Jarett J.K."/>
            <person name="Geller-Mcgrath D.E."/>
            <person name="Sieber C.M.K."/>
            <person name="Emerson J.B."/>
            <person name="Anantharaman K."/>
            <person name="Thomas B.C."/>
            <person name="Malmstrom R."/>
            <person name="Stieglmeier M."/>
            <person name="Klingl A."/>
            <person name="Woyke T."/>
            <person name="Ryan C.M."/>
            <person name="Banfield J.F."/>
        </authorList>
    </citation>
    <scope>NUCLEOTIDE SEQUENCE [LARGE SCALE GENOMIC DNA]</scope>
</reference>
<comment type="caution">
    <text evidence="3">The sequence shown here is derived from an EMBL/GenBank/DDBJ whole genome shotgun (WGS) entry which is preliminary data.</text>
</comment>
<dbReference type="InterPro" id="IPR027417">
    <property type="entry name" value="P-loop_NTPase"/>
</dbReference>
<gene>
    <name evidence="3" type="ORF">CO178_00600</name>
</gene>
<dbReference type="InterPro" id="IPR006321">
    <property type="entry name" value="PilT/PilU"/>
</dbReference>
<dbReference type="NCBIfam" id="TIGR01420">
    <property type="entry name" value="pilT_fam"/>
    <property type="match status" value="1"/>
</dbReference>